<proteinExistence type="predicted"/>
<sequence length="73" mass="8425">MEMEKGIEKYFSWKELTWCTIIVVLILYDFTGVSEKRCEHLFFAEQRSVHQQSSKEQSASVANKAPRIAACPV</sequence>
<accession>A0AAV7I3T7</accession>
<reference evidence="2 3" key="1">
    <citation type="journal article" date="2021" name="J. Hered.">
        <title>A chromosome-level genome assembly of the parasitoid wasp, Cotesia glomerata (Hymenoptera: Braconidae).</title>
        <authorList>
            <person name="Pinto B.J."/>
            <person name="Weis J.J."/>
            <person name="Gamble T."/>
            <person name="Ode P.J."/>
            <person name="Paul R."/>
            <person name="Zaspel J.M."/>
        </authorList>
    </citation>
    <scope>NUCLEOTIDE SEQUENCE [LARGE SCALE GENOMIC DNA]</scope>
    <source>
        <strain evidence="2">CgM1</strain>
    </source>
</reference>
<dbReference type="EMBL" id="JAHXZJ010002609">
    <property type="protein sequence ID" value="KAH0541106.1"/>
    <property type="molecule type" value="Genomic_DNA"/>
</dbReference>
<dbReference type="Proteomes" id="UP000826195">
    <property type="component" value="Unassembled WGS sequence"/>
</dbReference>
<protein>
    <submittedName>
        <fullName evidence="2">Uncharacterized protein</fullName>
    </submittedName>
</protein>
<dbReference type="AlphaFoldDB" id="A0AAV7I3T7"/>
<evidence type="ECO:0000313" key="2">
    <source>
        <dbReference type="EMBL" id="KAH0541106.1"/>
    </source>
</evidence>
<feature type="region of interest" description="Disordered" evidence="1">
    <location>
        <begin position="51"/>
        <end position="73"/>
    </location>
</feature>
<gene>
    <name evidence="2" type="ORF">KQX54_021060</name>
</gene>
<name>A0AAV7I3T7_COTGL</name>
<organism evidence="2 3">
    <name type="scientific">Cotesia glomerata</name>
    <name type="common">Lepidopteran parasitic wasp</name>
    <name type="synonym">Apanteles glomeratus</name>
    <dbReference type="NCBI Taxonomy" id="32391"/>
    <lineage>
        <taxon>Eukaryota</taxon>
        <taxon>Metazoa</taxon>
        <taxon>Ecdysozoa</taxon>
        <taxon>Arthropoda</taxon>
        <taxon>Hexapoda</taxon>
        <taxon>Insecta</taxon>
        <taxon>Pterygota</taxon>
        <taxon>Neoptera</taxon>
        <taxon>Endopterygota</taxon>
        <taxon>Hymenoptera</taxon>
        <taxon>Apocrita</taxon>
        <taxon>Ichneumonoidea</taxon>
        <taxon>Braconidae</taxon>
        <taxon>Microgastrinae</taxon>
        <taxon>Cotesia</taxon>
    </lineage>
</organism>
<evidence type="ECO:0000256" key="1">
    <source>
        <dbReference type="SAM" id="MobiDB-lite"/>
    </source>
</evidence>
<keyword evidence="3" id="KW-1185">Reference proteome</keyword>
<evidence type="ECO:0000313" key="3">
    <source>
        <dbReference type="Proteomes" id="UP000826195"/>
    </source>
</evidence>
<comment type="caution">
    <text evidence="2">The sequence shown here is derived from an EMBL/GenBank/DDBJ whole genome shotgun (WGS) entry which is preliminary data.</text>
</comment>
<feature type="compositionally biased region" description="Polar residues" evidence="1">
    <location>
        <begin position="51"/>
        <end position="61"/>
    </location>
</feature>